<dbReference type="Proteomes" id="UP000014480">
    <property type="component" value="Unassembled WGS sequence"/>
</dbReference>
<dbReference type="OrthoDB" id="268400at2759"/>
<evidence type="ECO:0000313" key="1">
    <source>
        <dbReference type="EMBL" id="TDZ21898.1"/>
    </source>
</evidence>
<comment type="caution">
    <text evidence="1">The sequence shown here is derived from an EMBL/GenBank/DDBJ whole genome shotgun (WGS) entry which is preliminary data.</text>
</comment>
<organism evidence="1 2">
    <name type="scientific">Colletotrichum orbiculare (strain 104-T / ATCC 96160 / CBS 514.97 / LARS 414 / MAFF 240422)</name>
    <name type="common">Cucumber anthracnose fungus</name>
    <name type="synonym">Colletotrichum lagenarium</name>
    <dbReference type="NCBI Taxonomy" id="1213857"/>
    <lineage>
        <taxon>Eukaryota</taxon>
        <taxon>Fungi</taxon>
        <taxon>Dikarya</taxon>
        <taxon>Ascomycota</taxon>
        <taxon>Pezizomycotina</taxon>
        <taxon>Sordariomycetes</taxon>
        <taxon>Hypocreomycetidae</taxon>
        <taxon>Glomerellales</taxon>
        <taxon>Glomerellaceae</taxon>
        <taxon>Colletotrichum</taxon>
        <taxon>Colletotrichum orbiculare species complex</taxon>
    </lineage>
</organism>
<gene>
    <name evidence="1" type="ORF">Cob_v005226</name>
</gene>
<accession>N4V0J8</accession>
<keyword evidence="2" id="KW-1185">Reference proteome</keyword>
<name>N4V0J8_COLOR</name>
<dbReference type="STRING" id="1213857.N4V0J8"/>
<protein>
    <submittedName>
        <fullName evidence="1">Uncharacterized protein</fullName>
    </submittedName>
</protein>
<proteinExistence type="predicted"/>
<dbReference type="HOGENOM" id="CLU_2277328_0_0_1"/>
<dbReference type="eggNOG" id="KOG0255">
    <property type="taxonomic scope" value="Eukaryota"/>
</dbReference>
<dbReference type="EMBL" id="AMCV02000011">
    <property type="protein sequence ID" value="TDZ21898.1"/>
    <property type="molecule type" value="Genomic_DNA"/>
</dbReference>
<dbReference type="AlphaFoldDB" id="N4V0J8"/>
<sequence>MPLLEGVTEDAKFGSRVEHLEDSKPDQQDKYGHVDGNALLVSKDGGVRKIPVPSADPNDPLNFRKWETYGLFFCCCWFSSMGLSIANGLGAILNVFFEICAP</sequence>
<reference evidence="2" key="2">
    <citation type="journal article" date="2019" name="Mol. Plant Microbe Interact.">
        <title>Genome sequence resources for four phytopathogenic fungi from the Colletotrichum orbiculare species complex.</title>
        <authorList>
            <person name="Gan P."/>
            <person name="Tsushima A."/>
            <person name="Narusaka M."/>
            <person name="Narusaka Y."/>
            <person name="Takano Y."/>
            <person name="Kubo Y."/>
            <person name="Shirasu K."/>
        </authorList>
    </citation>
    <scope>GENOME REANNOTATION</scope>
    <source>
        <strain evidence="2">104-T / ATCC 96160 / CBS 514.97 / LARS 414 / MAFF 240422</strain>
    </source>
</reference>
<evidence type="ECO:0000313" key="2">
    <source>
        <dbReference type="Proteomes" id="UP000014480"/>
    </source>
</evidence>
<reference evidence="2" key="1">
    <citation type="journal article" date="2013" name="New Phytol.">
        <title>Comparative genomic and transcriptomic analyses reveal the hemibiotrophic stage shift of Colletotrichum fungi.</title>
        <authorList>
            <person name="Gan P."/>
            <person name="Ikeda K."/>
            <person name="Irieda H."/>
            <person name="Narusaka M."/>
            <person name="O'Connell R.J."/>
            <person name="Narusaka Y."/>
            <person name="Takano Y."/>
            <person name="Kubo Y."/>
            <person name="Shirasu K."/>
        </authorList>
    </citation>
    <scope>NUCLEOTIDE SEQUENCE [LARGE SCALE GENOMIC DNA]</scope>
    <source>
        <strain evidence="2">104-T / ATCC 96160 / CBS 514.97 / LARS 414 / MAFF 240422</strain>
    </source>
</reference>